<evidence type="ECO:0000313" key="1">
    <source>
        <dbReference type="EMBL" id="GLO66229.1"/>
    </source>
</evidence>
<reference evidence="1 2" key="1">
    <citation type="submission" date="2023-02" db="EMBL/GenBank/DDBJ databases">
        <title>Oceanobacillus kimchii IFOP_LL358 isolated form Alexandrium catenella lab strain.</title>
        <authorList>
            <person name="Gajardo G."/>
            <person name="Ueki S."/>
            <person name="Maruyama F."/>
        </authorList>
    </citation>
    <scope>NUCLEOTIDE SEQUENCE [LARGE SCALE GENOMIC DNA]</scope>
    <source>
        <strain evidence="1 2">IFOP_LL358</strain>
    </source>
</reference>
<sequence>MEVVINSCFGGFALSRKAIEEYSKLKGVPEIYHYMNDYEENVIKKVSSTEADITSSLFVYTFTKDFGDTIIEEDLFSLTDGYIYSPEIKRNDPDLVRVVKQLKDKANVQYSDLKIIEIPDDVNFVIQEYDGNEWIAEEHRTWS</sequence>
<accession>A0ABQ5TKW4</accession>
<dbReference type="EMBL" id="BSKO01000001">
    <property type="protein sequence ID" value="GLO66229.1"/>
    <property type="molecule type" value="Genomic_DNA"/>
</dbReference>
<comment type="caution">
    <text evidence="1">The sequence shown here is derived from an EMBL/GenBank/DDBJ whole genome shotgun (WGS) entry which is preliminary data.</text>
</comment>
<organism evidence="1 2">
    <name type="scientific">Oceanobacillus kimchii</name>
    <dbReference type="NCBI Taxonomy" id="746691"/>
    <lineage>
        <taxon>Bacteria</taxon>
        <taxon>Bacillati</taxon>
        <taxon>Bacillota</taxon>
        <taxon>Bacilli</taxon>
        <taxon>Bacillales</taxon>
        <taxon>Bacillaceae</taxon>
        <taxon>Oceanobacillus</taxon>
    </lineage>
</organism>
<name>A0ABQ5TKW4_9BACI</name>
<keyword evidence="2" id="KW-1185">Reference proteome</keyword>
<evidence type="ECO:0000313" key="2">
    <source>
        <dbReference type="Proteomes" id="UP001275436"/>
    </source>
</evidence>
<dbReference type="Proteomes" id="UP001275436">
    <property type="component" value="Unassembled WGS sequence"/>
</dbReference>
<dbReference type="RefSeq" id="WP_317958105.1">
    <property type="nucleotide sequence ID" value="NZ_BSKO01000001.1"/>
</dbReference>
<protein>
    <submittedName>
        <fullName evidence="1">Uncharacterized protein</fullName>
    </submittedName>
</protein>
<proteinExistence type="predicted"/>
<gene>
    <name evidence="1" type="ORF">MACH08_20130</name>
</gene>